<dbReference type="SUPFAM" id="SSF54523">
    <property type="entry name" value="Pili subunits"/>
    <property type="match status" value="1"/>
</dbReference>
<keyword evidence="1" id="KW-0812">Transmembrane</keyword>
<dbReference type="Pfam" id="PF07963">
    <property type="entry name" value="N_methyl"/>
    <property type="match status" value="1"/>
</dbReference>
<dbReference type="EMBL" id="JBEPSD010000001">
    <property type="protein sequence ID" value="MET4568184.1"/>
    <property type="molecule type" value="Genomic_DNA"/>
</dbReference>
<dbReference type="InterPro" id="IPR012902">
    <property type="entry name" value="N_methyl_site"/>
</dbReference>
<dbReference type="NCBIfam" id="TIGR02532">
    <property type="entry name" value="IV_pilin_GFxxxE"/>
    <property type="match status" value="1"/>
</dbReference>
<dbReference type="RefSeq" id="WP_354547024.1">
    <property type="nucleotide sequence ID" value="NZ_JBEPSD010000001.1"/>
</dbReference>
<organism evidence="2 3">
    <name type="scientific">Rhodanobacter soli</name>
    <dbReference type="NCBI Taxonomy" id="590609"/>
    <lineage>
        <taxon>Bacteria</taxon>
        <taxon>Pseudomonadati</taxon>
        <taxon>Pseudomonadota</taxon>
        <taxon>Gammaproteobacteria</taxon>
        <taxon>Lysobacterales</taxon>
        <taxon>Rhodanobacteraceae</taxon>
        <taxon>Rhodanobacter</taxon>
    </lineage>
</organism>
<keyword evidence="1" id="KW-0472">Membrane</keyword>
<evidence type="ECO:0000313" key="3">
    <source>
        <dbReference type="Proteomes" id="UP001549251"/>
    </source>
</evidence>
<proteinExistence type="predicted"/>
<accession>A0ABV2PT27</accession>
<dbReference type="Proteomes" id="UP001549251">
    <property type="component" value="Unassembled WGS sequence"/>
</dbReference>
<keyword evidence="1" id="KW-1133">Transmembrane helix</keyword>
<comment type="caution">
    <text evidence="2">The sequence shown here is derived from an EMBL/GenBank/DDBJ whole genome shotgun (WGS) entry which is preliminary data.</text>
</comment>
<evidence type="ECO:0000256" key="1">
    <source>
        <dbReference type="SAM" id="Phobius"/>
    </source>
</evidence>
<evidence type="ECO:0000313" key="2">
    <source>
        <dbReference type="EMBL" id="MET4568184.1"/>
    </source>
</evidence>
<sequence>MIRRGAARHMPKSMKPLAGFTLIELMVAMLLGLIVIAGVTSVFLANQRTYRTNQALGDVQDGSRIAFELMARDIRNAGLNPCNNGDRMANVLNNSGTDWWANWANALRGYSGNQGDPATGGVFGTAAGQRVAGTDSVQVLGAIDDGMSVAEDKEPAANFKLNDKTTNLQSGDIVIVCDPDHAVMVQISNYNNNTVTFVHNTGNTVNPGNCSKGLGYPSDCSSTNGNLYQFGNNSQIAKLGAADWYIGNNPVQGRSLYRVALSAPDAKENVFLGTPQEMVRDVTDMTIRYHAKGDAAFVAASSIANWAVVDAVQVKLTLQSADQRAGTDVKPLTRTFTATTTVRNRVN</sequence>
<reference evidence="2 3" key="1">
    <citation type="submission" date="2024-06" db="EMBL/GenBank/DDBJ databases">
        <title>Sorghum-associated microbial communities from plants grown in Nebraska, USA.</title>
        <authorList>
            <person name="Schachtman D."/>
        </authorList>
    </citation>
    <scope>NUCLEOTIDE SEQUENCE [LARGE SCALE GENOMIC DNA]</scope>
    <source>
        <strain evidence="2 3">1757</strain>
    </source>
</reference>
<dbReference type="PROSITE" id="PS00409">
    <property type="entry name" value="PROKAR_NTER_METHYL"/>
    <property type="match status" value="1"/>
</dbReference>
<keyword evidence="3" id="KW-1185">Reference proteome</keyword>
<gene>
    <name evidence="2" type="ORF">ABIE04_000511</name>
</gene>
<protein>
    <submittedName>
        <fullName evidence="2">Type IV pilus assembly protein PilW</fullName>
    </submittedName>
</protein>
<feature type="transmembrane region" description="Helical" evidence="1">
    <location>
        <begin position="21"/>
        <end position="44"/>
    </location>
</feature>
<dbReference type="InterPro" id="IPR045584">
    <property type="entry name" value="Pilin-like"/>
</dbReference>
<name>A0ABV2PT27_9GAMM</name>